<comment type="caution">
    <text evidence="1">The sequence shown here is derived from an EMBL/GenBank/DDBJ whole genome shotgun (WGS) entry which is preliminary data.</text>
</comment>
<dbReference type="EMBL" id="JACXZA010000008">
    <property type="protein sequence ID" value="MBD3922218.1"/>
    <property type="molecule type" value="Genomic_DNA"/>
</dbReference>
<organism evidence="1 2">
    <name type="scientific">Paenibacillus terricola</name>
    <dbReference type="NCBI Taxonomy" id="2763503"/>
    <lineage>
        <taxon>Bacteria</taxon>
        <taxon>Bacillati</taxon>
        <taxon>Bacillota</taxon>
        <taxon>Bacilli</taxon>
        <taxon>Bacillales</taxon>
        <taxon>Paenibacillaceae</taxon>
        <taxon>Paenibacillus</taxon>
    </lineage>
</organism>
<dbReference type="Proteomes" id="UP000609346">
    <property type="component" value="Unassembled WGS sequence"/>
</dbReference>
<gene>
    <name evidence="1" type="ORF">H8B09_25910</name>
</gene>
<dbReference type="Pfam" id="PF07235">
    <property type="entry name" value="DUF1427"/>
    <property type="match status" value="1"/>
</dbReference>
<accession>A0ABR8N236</accession>
<dbReference type="InterPro" id="IPR020017">
    <property type="entry name" value="XapX_domain"/>
</dbReference>
<reference evidence="1 2" key="1">
    <citation type="submission" date="2020-09" db="EMBL/GenBank/DDBJ databases">
        <title>Paenibacillus sp. strain PR3 16S rRNA gene Genome sequencing and assembly.</title>
        <authorList>
            <person name="Kim J."/>
        </authorList>
    </citation>
    <scope>NUCLEOTIDE SEQUENCE [LARGE SCALE GENOMIC DNA]</scope>
    <source>
        <strain evidence="1 2">PR3</strain>
    </source>
</reference>
<keyword evidence="2" id="KW-1185">Reference proteome</keyword>
<proteinExistence type="predicted"/>
<dbReference type="InterPro" id="IPR009872">
    <property type="entry name" value="DUF1427"/>
</dbReference>
<evidence type="ECO:0000313" key="1">
    <source>
        <dbReference type="EMBL" id="MBD3922218.1"/>
    </source>
</evidence>
<name>A0ABR8N236_9BACL</name>
<evidence type="ECO:0000313" key="2">
    <source>
        <dbReference type="Proteomes" id="UP000609346"/>
    </source>
</evidence>
<dbReference type="NCBIfam" id="TIGR03510">
    <property type="entry name" value="XapX"/>
    <property type="match status" value="1"/>
</dbReference>
<protein>
    <submittedName>
        <fullName evidence="1">DUF1427 family protein</fullName>
    </submittedName>
</protein>
<sequence>MALGTGLAIGIVFQTLRIPSPAPPMLGLIGLFGMFIGQRLIPWIKLLIPHKS</sequence>